<dbReference type="Gene3D" id="3.10.290.10">
    <property type="entry name" value="RNA-binding S4 domain"/>
    <property type="match status" value="1"/>
</dbReference>
<proteinExistence type="inferred from homology"/>
<feature type="active site" evidence="4">
    <location>
        <position position="140"/>
    </location>
</feature>
<dbReference type="SUPFAM" id="SSF55120">
    <property type="entry name" value="Pseudouridine synthase"/>
    <property type="match status" value="1"/>
</dbReference>
<evidence type="ECO:0000256" key="4">
    <source>
        <dbReference type="PIRSR" id="PIRSR606225-1"/>
    </source>
</evidence>
<accession>A0A3E0I0L3</accession>
<dbReference type="InterPro" id="IPR006224">
    <property type="entry name" value="PsdUridine_synth_RluA-like_CS"/>
</dbReference>
<dbReference type="Gene3D" id="3.30.2350.10">
    <property type="entry name" value="Pseudouridine synthase"/>
    <property type="match status" value="1"/>
</dbReference>
<protein>
    <recommendedName>
        <fullName evidence="6">Pseudouridine synthase</fullName>
        <ecNumber evidence="6">5.4.99.-</ecNumber>
    </recommendedName>
</protein>
<dbReference type="GO" id="GO:0000455">
    <property type="term" value="P:enzyme-directed rRNA pseudouridine synthesis"/>
    <property type="evidence" value="ECO:0007669"/>
    <property type="project" value="TreeGrafter"/>
</dbReference>
<dbReference type="EMBL" id="QUNO01000003">
    <property type="protein sequence ID" value="REH52080.1"/>
    <property type="molecule type" value="Genomic_DNA"/>
</dbReference>
<keyword evidence="5" id="KW-0694">RNA-binding</keyword>
<dbReference type="PROSITE" id="PS01129">
    <property type="entry name" value="PSI_RLU"/>
    <property type="match status" value="1"/>
</dbReference>
<dbReference type="InterPro" id="IPR050188">
    <property type="entry name" value="RluA_PseudoU_synthase"/>
</dbReference>
<dbReference type="PANTHER" id="PTHR21600">
    <property type="entry name" value="MITOCHONDRIAL RNA PSEUDOURIDINE SYNTHASE"/>
    <property type="match status" value="1"/>
</dbReference>
<dbReference type="InterPro" id="IPR020103">
    <property type="entry name" value="PsdUridine_synth_cat_dom_sf"/>
</dbReference>
<dbReference type="GO" id="GO:0009982">
    <property type="term" value="F:pseudouridine synthase activity"/>
    <property type="evidence" value="ECO:0007669"/>
    <property type="project" value="InterPro"/>
</dbReference>
<dbReference type="InterPro" id="IPR006225">
    <property type="entry name" value="PsdUridine_synth_RluC/D"/>
</dbReference>
<dbReference type="Proteomes" id="UP000256269">
    <property type="component" value="Unassembled WGS sequence"/>
</dbReference>
<comment type="similarity">
    <text evidence="2 6">Belongs to the pseudouridine synthase RluA family.</text>
</comment>
<dbReference type="CDD" id="cd02869">
    <property type="entry name" value="PseudoU_synth_RluA_like"/>
    <property type="match status" value="1"/>
</dbReference>
<dbReference type="SUPFAM" id="SSF55174">
    <property type="entry name" value="Alpha-L RNA-binding motif"/>
    <property type="match status" value="1"/>
</dbReference>
<name>A0A3E0I0L3_9PSEU</name>
<evidence type="ECO:0000313" key="8">
    <source>
        <dbReference type="EMBL" id="REH52080.1"/>
    </source>
</evidence>
<dbReference type="GO" id="GO:0140098">
    <property type="term" value="F:catalytic activity, acting on RNA"/>
    <property type="evidence" value="ECO:0007669"/>
    <property type="project" value="UniProtKB-ARBA"/>
</dbReference>
<comment type="function">
    <text evidence="6">Responsible for synthesis of pseudouridine from uracil.</text>
</comment>
<comment type="caution">
    <text evidence="8">The sequence shown here is derived from an EMBL/GenBank/DDBJ whole genome shotgun (WGS) entry which is preliminary data.</text>
</comment>
<evidence type="ECO:0000256" key="5">
    <source>
        <dbReference type="PROSITE-ProRule" id="PRU00182"/>
    </source>
</evidence>
<dbReference type="Pfam" id="PF00849">
    <property type="entry name" value="PseudoU_synth_2"/>
    <property type="match status" value="1"/>
</dbReference>
<feature type="domain" description="Pseudouridine synthase RsuA/RluA-like" evidence="7">
    <location>
        <begin position="90"/>
        <end position="244"/>
    </location>
</feature>
<dbReference type="InterPro" id="IPR006145">
    <property type="entry name" value="PsdUridine_synth_RsuA/RluA"/>
</dbReference>
<dbReference type="AlphaFoldDB" id="A0A3E0I0L3"/>
<evidence type="ECO:0000313" key="9">
    <source>
        <dbReference type="Proteomes" id="UP000256269"/>
    </source>
</evidence>
<evidence type="ECO:0000256" key="6">
    <source>
        <dbReference type="RuleBase" id="RU362028"/>
    </source>
</evidence>
<gene>
    <name evidence="8" type="ORF">BCF44_103529</name>
</gene>
<dbReference type="GO" id="GO:0003723">
    <property type="term" value="F:RNA binding"/>
    <property type="evidence" value="ECO:0007669"/>
    <property type="project" value="UniProtKB-KW"/>
</dbReference>
<evidence type="ECO:0000256" key="1">
    <source>
        <dbReference type="ARBA" id="ARBA00000073"/>
    </source>
</evidence>
<evidence type="ECO:0000256" key="2">
    <source>
        <dbReference type="ARBA" id="ARBA00010876"/>
    </source>
</evidence>
<evidence type="ECO:0000259" key="7">
    <source>
        <dbReference type="Pfam" id="PF00849"/>
    </source>
</evidence>
<dbReference type="EC" id="5.4.99.-" evidence="6"/>
<dbReference type="NCBIfam" id="TIGR00005">
    <property type="entry name" value="rluA_subfam"/>
    <property type="match status" value="1"/>
</dbReference>
<evidence type="ECO:0000256" key="3">
    <source>
        <dbReference type="ARBA" id="ARBA00023235"/>
    </source>
</evidence>
<sequence>MSDLRELPVPDGLDGMRVDAGLSKLLGLSRTAVATLADSGDVVVDGRAVGKSDRLVAGSWLEVTLPPPAQPVTVQAIPVEGLVVLYEDDDVVVVDKPVGVAVHPSPGWTGPTVVGGLAAAGIRISTSGAAERQGVVHRLDAGTTGVMVVAKSEHAYTVLKRAFKERTVDKVYHALVQGHPDPTRGTIDAPIDRHPKHDYKWAVVASGRPSVTHYEMIEAFRAASLLDVHLETGRTHQIRVHFSALRHPCVGDLTYGADPVLAKRLGLTRQWLQAKTLSFHHPADGEWVTFESQYPDDLATALEQLRTEG</sequence>
<reference evidence="8 9" key="1">
    <citation type="submission" date="2018-08" db="EMBL/GenBank/DDBJ databases">
        <title>Genomic Encyclopedia of Archaeal and Bacterial Type Strains, Phase II (KMG-II): from individual species to whole genera.</title>
        <authorList>
            <person name="Goeker M."/>
        </authorList>
    </citation>
    <scope>NUCLEOTIDE SEQUENCE [LARGE SCALE GENOMIC DNA]</scope>
    <source>
        <strain evidence="8 9">DSM 45791</strain>
    </source>
</reference>
<comment type="catalytic activity">
    <reaction evidence="1 6">
        <text>a uridine in RNA = a pseudouridine in RNA</text>
        <dbReference type="Rhea" id="RHEA:48348"/>
        <dbReference type="Rhea" id="RHEA-COMP:12068"/>
        <dbReference type="Rhea" id="RHEA-COMP:12069"/>
        <dbReference type="ChEBI" id="CHEBI:65314"/>
        <dbReference type="ChEBI" id="CHEBI:65315"/>
    </reaction>
</comment>
<dbReference type="PANTHER" id="PTHR21600:SF44">
    <property type="entry name" value="RIBOSOMAL LARGE SUBUNIT PSEUDOURIDINE SYNTHASE D"/>
    <property type="match status" value="1"/>
</dbReference>
<organism evidence="8 9">
    <name type="scientific">Kutzneria buriramensis</name>
    <dbReference type="NCBI Taxonomy" id="1045776"/>
    <lineage>
        <taxon>Bacteria</taxon>
        <taxon>Bacillati</taxon>
        <taxon>Actinomycetota</taxon>
        <taxon>Actinomycetes</taxon>
        <taxon>Pseudonocardiales</taxon>
        <taxon>Pseudonocardiaceae</taxon>
        <taxon>Kutzneria</taxon>
    </lineage>
</organism>
<keyword evidence="9" id="KW-1185">Reference proteome</keyword>
<keyword evidence="3 6" id="KW-0413">Isomerase</keyword>
<dbReference type="PROSITE" id="PS50889">
    <property type="entry name" value="S4"/>
    <property type="match status" value="1"/>
</dbReference>
<dbReference type="InterPro" id="IPR036986">
    <property type="entry name" value="S4_RNA-bd_sf"/>
</dbReference>